<proteinExistence type="predicted"/>
<gene>
    <name evidence="1" type="ORF">SAMN02745202_00021</name>
</gene>
<sequence>MRPLRHNFLEVVSWVAAFFCSVLGNACFKSIANAKKQNLYSVYFPRISHSMLAHCIHQREAIGNATRTELPPHLSLTLLLLGQHHKTR</sequence>
<dbReference type="AlphaFoldDB" id="A0A1T4KF50"/>
<dbReference type="EMBL" id="FUXK01000001">
    <property type="protein sequence ID" value="SJZ41040.1"/>
    <property type="molecule type" value="Genomic_DNA"/>
</dbReference>
<name>A0A1T4KF50_9BACT</name>
<accession>A0A1T4KF50</accession>
<evidence type="ECO:0000313" key="2">
    <source>
        <dbReference type="Proteomes" id="UP000190065"/>
    </source>
</evidence>
<reference evidence="1 2" key="1">
    <citation type="submission" date="2017-02" db="EMBL/GenBank/DDBJ databases">
        <authorList>
            <person name="Peterson S.W."/>
        </authorList>
    </citation>
    <scope>NUCLEOTIDE SEQUENCE [LARGE SCALE GENOMIC DNA]</scope>
    <source>
        <strain evidence="1 2">ATCC 43324</strain>
    </source>
</reference>
<organism evidence="1 2">
    <name type="scientific">Segatella oulorum</name>
    <dbReference type="NCBI Taxonomy" id="28136"/>
    <lineage>
        <taxon>Bacteria</taxon>
        <taxon>Pseudomonadati</taxon>
        <taxon>Bacteroidota</taxon>
        <taxon>Bacteroidia</taxon>
        <taxon>Bacteroidales</taxon>
        <taxon>Prevotellaceae</taxon>
        <taxon>Segatella</taxon>
    </lineage>
</organism>
<evidence type="ECO:0000313" key="1">
    <source>
        <dbReference type="EMBL" id="SJZ41040.1"/>
    </source>
</evidence>
<dbReference type="STRING" id="28136.SAMN02745202_00021"/>
<dbReference type="Proteomes" id="UP000190065">
    <property type="component" value="Unassembled WGS sequence"/>
</dbReference>
<protein>
    <submittedName>
        <fullName evidence="1">Uncharacterized protein</fullName>
    </submittedName>
</protein>